<evidence type="ECO:0000256" key="2">
    <source>
        <dbReference type="ARBA" id="ARBA00004370"/>
    </source>
</evidence>
<evidence type="ECO:0000256" key="3">
    <source>
        <dbReference type="ARBA" id="ARBA00012438"/>
    </source>
</evidence>
<evidence type="ECO:0000256" key="10">
    <source>
        <dbReference type="SAM" id="MobiDB-lite"/>
    </source>
</evidence>
<gene>
    <name evidence="13" type="ORF">WI372_17655</name>
</gene>
<dbReference type="InterPro" id="IPR011712">
    <property type="entry name" value="Sig_transdc_His_kin_sub3_dim/P"/>
</dbReference>
<comment type="catalytic activity">
    <reaction evidence="1">
        <text>ATP + protein L-histidine = ADP + protein N-phospho-L-histidine.</text>
        <dbReference type="EC" id="2.7.13.3"/>
    </reaction>
</comment>
<evidence type="ECO:0000313" key="13">
    <source>
        <dbReference type="EMBL" id="MEK9502826.1"/>
    </source>
</evidence>
<evidence type="ECO:0000256" key="8">
    <source>
        <dbReference type="ARBA" id="ARBA00022840"/>
    </source>
</evidence>
<dbReference type="CDD" id="cd06225">
    <property type="entry name" value="HAMP"/>
    <property type="match status" value="1"/>
</dbReference>
<keyword evidence="11" id="KW-1133">Transmembrane helix</keyword>
<evidence type="ECO:0000256" key="11">
    <source>
        <dbReference type="SAM" id="Phobius"/>
    </source>
</evidence>
<dbReference type="InterPro" id="IPR003660">
    <property type="entry name" value="HAMP_dom"/>
</dbReference>
<dbReference type="Gene3D" id="3.30.565.10">
    <property type="entry name" value="Histidine kinase-like ATPase, C-terminal domain"/>
    <property type="match status" value="1"/>
</dbReference>
<keyword evidence="14" id="KW-1185">Reference proteome</keyword>
<organism evidence="13 14">
    <name type="scientific">Gaopeijia maritima</name>
    <dbReference type="NCBI Taxonomy" id="3119007"/>
    <lineage>
        <taxon>Bacteria</taxon>
        <taxon>Pseudomonadati</taxon>
        <taxon>Gemmatimonadota</taxon>
        <taxon>Longimicrobiia</taxon>
        <taxon>Gaopeijiales</taxon>
        <taxon>Gaopeijiaceae</taxon>
        <taxon>Gaopeijia</taxon>
    </lineage>
</organism>
<evidence type="ECO:0000256" key="1">
    <source>
        <dbReference type="ARBA" id="ARBA00000085"/>
    </source>
</evidence>
<dbReference type="Gene3D" id="1.20.5.1930">
    <property type="match status" value="1"/>
</dbReference>
<name>A0ABU9EDK5_9BACT</name>
<comment type="subcellular location">
    <subcellularLocation>
        <location evidence="2">Membrane</location>
    </subcellularLocation>
</comment>
<accession>A0ABU9EDK5</accession>
<keyword evidence="11" id="KW-0812">Transmembrane</keyword>
<dbReference type="Pfam" id="PF07730">
    <property type="entry name" value="HisKA_3"/>
    <property type="match status" value="1"/>
</dbReference>
<reference evidence="13 14" key="1">
    <citation type="submission" date="2024-02" db="EMBL/GenBank/DDBJ databases">
        <title>A novel Gemmatimonadota bacterium.</title>
        <authorList>
            <person name="Du Z.-J."/>
            <person name="Ye Y.-Q."/>
        </authorList>
    </citation>
    <scope>NUCLEOTIDE SEQUENCE [LARGE SCALE GENOMIC DNA]</scope>
    <source>
        <strain evidence="13 14">DH-20</strain>
    </source>
</reference>
<dbReference type="PROSITE" id="PS50885">
    <property type="entry name" value="HAMP"/>
    <property type="match status" value="1"/>
</dbReference>
<dbReference type="InterPro" id="IPR050482">
    <property type="entry name" value="Sensor_HK_TwoCompSys"/>
</dbReference>
<dbReference type="GO" id="GO:0016301">
    <property type="term" value="F:kinase activity"/>
    <property type="evidence" value="ECO:0007669"/>
    <property type="project" value="UniProtKB-KW"/>
</dbReference>
<keyword evidence="4" id="KW-0597">Phosphoprotein</keyword>
<dbReference type="SMART" id="SM00304">
    <property type="entry name" value="HAMP"/>
    <property type="match status" value="1"/>
</dbReference>
<keyword evidence="6" id="KW-0547">Nucleotide-binding</keyword>
<protein>
    <recommendedName>
        <fullName evidence="3">histidine kinase</fullName>
        <ecNumber evidence="3">2.7.13.3</ecNumber>
    </recommendedName>
</protein>
<evidence type="ECO:0000256" key="7">
    <source>
        <dbReference type="ARBA" id="ARBA00022777"/>
    </source>
</evidence>
<evidence type="ECO:0000256" key="6">
    <source>
        <dbReference type="ARBA" id="ARBA00022741"/>
    </source>
</evidence>
<comment type="caution">
    <text evidence="13">The sequence shown here is derived from an EMBL/GenBank/DDBJ whole genome shotgun (WGS) entry which is preliminary data.</text>
</comment>
<dbReference type="PANTHER" id="PTHR24421">
    <property type="entry name" value="NITRATE/NITRITE SENSOR PROTEIN NARX-RELATED"/>
    <property type="match status" value="1"/>
</dbReference>
<evidence type="ECO:0000256" key="9">
    <source>
        <dbReference type="ARBA" id="ARBA00023012"/>
    </source>
</evidence>
<feature type="transmembrane region" description="Helical" evidence="11">
    <location>
        <begin position="29"/>
        <end position="47"/>
    </location>
</feature>
<dbReference type="EC" id="2.7.13.3" evidence="3"/>
<dbReference type="Gene3D" id="6.10.340.10">
    <property type="match status" value="1"/>
</dbReference>
<feature type="region of interest" description="Disordered" evidence="10">
    <location>
        <begin position="315"/>
        <end position="338"/>
    </location>
</feature>
<evidence type="ECO:0000313" key="14">
    <source>
        <dbReference type="Proteomes" id="UP001484239"/>
    </source>
</evidence>
<evidence type="ECO:0000259" key="12">
    <source>
        <dbReference type="PROSITE" id="PS50885"/>
    </source>
</evidence>
<dbReference type="PANTHER" id="PTHR24421:SF10">
    <property type="entry name" value="NITRATE_NITRITE SENSOR PROTEIN NARQ"/>
    <property type="match status" value="1"/>
</dbReference>
<keyword evidence="9" id="KW-0902">Two-component regulatory system</keyword>
<dbReference type="Pfam" id="PF00672">
    <property type="entry name" value="HAMP"/>
    <property type="match status" value="1"/>
</dbReference>
<feature type="domain" description="HAMP" evidence="12">
    <location>
        <begin position="44"/>
        <end position="98"/>
    </location>
</feature>
<keyword evidence="7 13" id="KW-0418">Kinase</keyword>
<proteinExistence type="predicted"/>
<evidence type="ECO:0000256" key="4">
    <source>
        <dbReference type="ARBA" id="ARBA00022553"/>
    </source>
</evidence>
<dbReference type="RefSeq" id="WP_405287547.1">
    <property type="nucleotide sequence ID" value="NZ_JBBHLI010000015.1"/>
</dbReference>
<sequence length="338" mass="35706">MAPWLVGVAAVVGWAAVYGAGAGSLPVLAGILGLFAGLGIAAVRWALRPLHSLADTARRVTSGDDAARVPRSPLADPRTAQLIETFNEMLDALDTERRRRWDDATWMVEAEERQRERVAAELYGGPAQTLAGVLVQLRMWERGVESEPGGEAPIAALAPEVRGALEEVRTLARRLRPPELGELGTLAAIQALARRTEASSGVRVDVSGAIPDPRLPPAARSALYRIVEECLGDLPVGHGTAPGRIAFTPANHHLDMELHLPPVDRSVRSGAPAPDASPRWRVVAHRAELVGGRLTASSTPGEGLRIHLELPLLGPGAGPSGREPWTPPALSGVPLSGV</sequence>
<evidence type="ECO:0000256" key="5">
    <source>
        <dbReference type="ARBA" id="ARBA00022679"/>
    </source>
</evidence>
<keyword evidence="8" id="KW-0067">ATP-binding</keyword>
<keyword evidence="5" id="KW-0808">Transferase</keyword>
<keyword evidence="11" id="KW-0472">Membrane</keyword>
<dbReference type="EMBL" id="JBBHLI010000015">
    <property type="protein sequence ID" value="MEK9502826.1"/>
    <property type="molecule type" value="Genomic_DNA"/>
</dbReference>
<dbReference type="Proteomes" id="UP001484239">
    <property type="component" value="Unassembled WGS sequence"/>
</dbReference>
<dbReference type="InterPro" id="IPR036890">
    <property type="entry name" value="HATPase_C_sf"/>
</dbReference>